<accession>A0A9Q1E404</accession>
<gene>
    <name evidence="2" type="ORF">COCON_G00018640</name>
</gene>
<evidence type="ECO:0000256" key="1">
    <source>
        <dbReference type="SAM" id="MobiDB-lite"/>
    </source>
</evidence>
<feature type="region of interest" description="Disordered" evidence="1">
    <location>
        <begin position="79"/>
        <end position="104"/>
    </location>
</feature>
<feature type="compositionally biased region" description="Pro residues" evidence="1">
    <location>
        <begin position="79"/>
        <end position="91"/>
    </location>
</feature>
<comment type="caution">
    <text evidence="2">The sequence shown here is derived from an EMBL/GenBank/DDBJ whole genome shotgun (WGS) entry which is preliminary data.</text>
</comment>
<sequence length="163" mass="16798">MERWQPFRGARGPPLFGWAELALYLSGKWGDPHTPLSAPQTPGVGVPGSVEPLVWLWAGSPATPVLSLISLLASLAPPRTPPHAKPSPLRTPTPTDAPHTPLPDGMLSAAGSSAGRPLNCPTGACCRACASLRSCDLSGSCPIPLPLQSSGQLCGKGRSLSLL</sequence>
<proteinExistence type="predicted"/>
<evidence type="ECO:0000313" key="3">
    <source>
        <dbReference type="Proteomes" id="UP001152803"/>
    </source>
</evidence>
<evidence type="ECO:0000313" key="2">
    <source>
        <dbReference type="EMBL" id="KAJ8289205.1"/>
    </source>
</evidence>
<organism evidence="2 3">
    <name type="scientific">Conger conger</name>
    <name type="common">Conger eel</name>
    <name type="synonym">Muraena conger</name>
    <dbReference type="NCBI Taxonomy" id="82655"/>
    <lineage>
        <taxon>Eukaryota</taxon>
        <taxon>Metazoa</taxon>
        <taxon>Chordata</taxon>
        <taxon>Craniata</taxon>
        <taxon>Vertebrata</taxon>
        <taxon>Euteleostomi</taxon>
        <taxon>Actinopterygii</taxon>
        <taxon>Neopterygii</taxon>
        <taxon>Teleostei</taxon>
        <taxon>Anguilliformes</taxon>
        <taxon>Congridae</taxon>
        <taxon>Conger</taxon>
    </lineage>
</organism>
<dbReference type="EMBL" id="JAFJMO010000001">
    <property type="protein sequence ID" value="KAJ8289205.1"/>
    <property type="molecule type" value="Genomic_DNA"/>
</dbReference>
<name>A0A9Q1E404_CONCO</name>
<protein>
    <submittedName>
        <fullName evidence="2">Uncharacterized protein</fullName>
    </submittedName>
</protein>
<dbReference type="Proteomes" id="UP001152803">
    <property type="component" value="Unassembled WGS sequence"/>
</dbReference>
<keyword evidence="3" id="KW-1185">Reference proteome</keyword>
<reference evidence="2" key="1">
    <citation type="journal article" date="2023" name="Science">
        <title>Genome structures resolve the early diversification of teleost fishes.</title>
        <authorList>
            <person name="Parey E."/>
            <person name="Louis A."/>
            <person name="Montfort J."/>
            <person name="Bouchez O."/>
            <person name="Roques C."/>
            <person name="Iampietro C."/>
            <person name="Lluch J."/>
            <person name="Castinel A."/>
            <person name="Donnadieu C."/>
            <person name="Desvignes T."/>
            <person name="Floi Bucao C."/>
            <person name="Jouanno E."/>
            <person name="Wen M."/>
            <person name="Mejri S."/>
            <person name="Dirks R."/>
            <person name="Jansen H."/>
            <person name="Henkel C."/>
            <person name="Chen W.J."/>
            <person name="Zahm M."/>
            <person name="Cabau C."/>
            <person name="Klopp C."/>
            <person name="Thompson A.W."/>
            <person name="Robinson-Rechavi M."/>
            <person name="Braasch I."/>
            <person name="Lecointre G."/>
            <person name="Bobe J."/>
            <person name="Postlethwait J.H."/>
            <person name="Berthelot C."/>
            <person name="Roest Crollius H."/>
            <person name="Guiguen Y."/>
        </authorList>
    </citation>
    <scope>NUCLEOTIDE SEQUENCE</scope>
    <source>
        <strain evidence="2">Concon-B</strain>
    </source>
</reference>
<dbReference type="AlphaFoldDB" id="A0A9Q1E404"/>